<comment type="caution">
    <text evidence="3">The sequence shown here is derived from an EMBL/GenBank/DDBJ whole genome shotgun (WGS) entry which is preliminary data.</text>
</comment>
<keyword evidence="2" id="KW-0472">Membrane</keyword>
<keyword evidence="4" id="KW-1185">Reference proteome</keyword>
<dbReference type="AlphaFoldDB" id="A0ABD0XSP3"/>
<feature type="region of interest" description="Disordered" evidence="1">
    <location>
        <begin position="1"/>
        <end position="27"/>
    </location>
</feature>
<feature type="transmembrane region" description="Helical" evidence="2">
    <location>
        <begin position="126"/>
        <end position="145"/>
    </location>
</feature>
<evidence type="ECO:0000313" key="4">
    <source>
        <dbReference type="Proteomes" id="UP001557470"/>
    </source>
</evidence>
<dbReference type="Proteomes" id="UP001557470">
    <property type="component" value="Unassembled WGS sequence"/>
</dbReference>
<sequence>MRGPPLSTSSPSWRTISQPRSHSTSQGITYSRIGRSAALDPFAMQTYPSNQGGTDLHIEARGRYCFEQCASEKPTGSLVIELHKPLLSLMMKMYMLFILFLFQTLISLFCYIISGTTCISLYDFTRFFFFVFFLNFSWLKLSCFFQ</sequence>
<feature type="transmembrane region" description="Helical" evidence="2">
    <location>
        <begin position="93"/>
        <end position="114"/>
    </location>
</feature>
<protein>
    <submittedName>
        <fullName evidence="3">Uncharacterized protein</fullName>
    </submittedName>
</protein>
<dbReference type="EMBL" id="JAGEUA010000002">
    <property type="protein sequence ID" value="KAL1006850.1"/>
    <property type="molecule type" value="Genomic_DNA"/>
</dbReference>
<evidence type="ECO:0000256" key="1">
    <source>
        <dbReference type="SAM" id="MobiDB-lite"/>
    </source>
</evidence>
<reference evidence="3 4" key="1">
    <citation type="submission" date="2024-06" db="EMBL/GenBank/DDBJ databases">
        <authorList>
            <person name="Pan Q."/>
            <person name="Wen M."/>
            <person name="Jouanno E."/>
            <person name="Zahm M."/>
            <person name="Klopp C."/>
            <person name="Cabau C."/>
            <person name="Louis A."/>
            <person name="Berthelot C."/>
            <person name="Parey E."/>
            <person name="Roest Crollius H."/>
            <person name="Montfort J."/>
            <person name="Robinson-Rechavi M."/>
            <person name="Bouchez O."/>
            <person name="Lampietro C."/>
            <person name="Lopez Roques C."/>
            <person name="Donnadieu C."/>
            <person name="Postlethwait J."/>
            <person name="Bobe J."/>
            <person name="Verreycken H."/>
            <person name="Guiguen Y."/>
        </authorList>
    </citation>
    <scope>NUCLEOTIDE SEQUENCE [LARGE SCALE GENOMIC DNA]</scope>
    <source>
        <strain evidence="3">Up_M1</strain>
        <tissue evidence="3">Testis</tissue>
    </source>
</reference>
<name>A0ABD0XSP3_UMBPY</name>
<keyword evidence="2" id="KW-1133">Transmembrane helix</keyword>
<organism evidence="3 4">
    <name type="scientific">Umbra pygmaea</name>
    <name type="common">Eastern mudminnow</name>
    <dbReference type="NCBI Taxonomy" id="75934"/>
    <lineage>
        <taxon>Eukaryota</taxon>
        <taxon>Metazoa</taxon>
        <taxon>Chordata</taxon>
        <taxon>Craniata</taxon>
        <taxon>Vertebrata</taxon>
        <taxon>Euteleostomi</taxon>
        <taxon>Actinopterygii</taxon>
        <taxon>Neopterygii</taxon>
        <taxon>Teleostei</taxon>
        <taxon>Protacanthopterygii</taxon>
        <taxon>Esociformes</taxon>
        <taxon>Umbridae</taxon>
        <taxon>Umbra</taxon>
    </lineage>
</organism>
<gene>
    <name evidence="3" type="ORF">UPYG_G00078030</name>
</gene>
<evidence type="ECO:0000313" key="3">
    <source>
        <dbReference type="EMBL" id="KAL1006850.1"/>
    </source>
</evidence>
<keyword evidence="2" id="KW-0812">Transmembrane</keyword>
<evidence type="ECO:0000256" key="2">
    <source>
        <dbReference type="SAM" id="Phobius"/>
    </source>
</evidence>
<proteinExistence type="predicted"/>
<accession>A0ABD0XSP3</accession>